<dbReference type="RefSeq" id="WP_078483532.1">
    <property type="nucleotide sequence ID" value="NZ_MPRL01000026.1"/>
</dbReference>
<gene>
    <name evidence="2" type="ORF">BOW53_07825</name>
</gene>
<dbReference type="Proteomes" id="UP000191110">
    <property type="component" value="Unassembled WGS sequence"/>
</dbReference>
<evidence type="ECO:0000313" key="3">
    <source>
        <dbReference type="Proteomes" id="UP000191110"/>
    </source>
</evidence>
<comment type="caution">
    <text evidence="2">The sequence shown here is derived from an EMBL/GenBank/DDBJ whole genome shotgun (WGS) entry which is preliminary data.</text>
</comment>
<reference evidence="2 3" key="1">
    <citation type="submission" date="2016-11" db="EMBL/GenBank/DDBJ databases">
        <title>Mixed transmission modes and dynamic genome evolution in an obligate animal-bacterial symbiosis.</title>
        <authorList>
            <person name="Russell S.L."/>
            <person name="Corbett-Detig R.B."/>
            <person name="Cavanaugh C.M."/>
        </authorList>
    </citation>
    <scope>NUCLEOTIDE SEQUENCE [LARGE SCALE GENOMIC DNA]</scope>
    <source>
        <strain evidence="2">Sveles-Q1</strain>
    </source>
</reference>
<proteinExistence type="predicted"/>
<accession>A0A1T2L5P5</accession>
<organism evidence="2 3">
    <name type="scientific">Solemya pervernicosa gill symbiont</name>
    <dbReference type="NCBI Taxonomy" id="642797"/>
    <lineage>
        <taxon>Bacteria</taxon>
        <taxon>Pseudomonadati</taxon>
        <taxon>Pseudomonadota</taxon>
        <taxon>Gammaproteobacteria</taxon>
        <taxon>sulfur-oxidizing symbionts</taxon>
    </lineage>
</organism>
<feature type="domain" description="Polysaccharide pyruvyl transferase" evidence="1">
    <location>
        <begin position="110"/>
        <end position="221"/>
    </location>
</feature>
<dbReference type="OrthoDB" id="9803627at2"/>
<evidence type="ECO:0000259" key="1">
    <source>
        <dbReference type="Pfam" id="PF04230"/>
    </source>
</evidence>
<dbReference type="InterPro" id="IPR007345">
    <property type="entry name" value="Polysacch_pyruvyl_Trfase"/>
</dbReference>
<protein>
    <recommendedName>
        <fullName evidence="1">Polysaccharide pyruvyl transferase domain-containing protein</fullName>
    </recommendedName>
</protein>
<keyword evidence="3" id="KW-1185">Reference proteome</keyword>
<dbReference type="Pfam" id="PF04230">
    <property type="entry name" value="PS_pyruv_trans"/>
    <property type="match status" value="1"/>
</dbReference>
<sequence length="283" mass="31997">MLTKIINAPKKLVNTILTALNDDYIIMQWATEGVVAANWGDKLNSYLAKHVSGKTIVHRADVYPWPPKPVHYWIGSHLATALSDSNAIVWGSGCISYNVPLVGMPGEIRAVRGWLSSDRLKNEGYDEVTVVGDAALLLPRFYTPKKLQKRFSLGVIPHCHEWNEPFFVTAREWPDTHLIDITGDIEDVVDQINACDRIVSSSLHGLICADSYGVPSLWMRVSDKLAGDGFKFRDYFTSVGRPDWDPINVDVNTQRVDLERKFHDYVIDIDLDSLWNECPMRLD</sequence>
<evidence type="ECO:0000313" key="2">
    <source>
        <dbReference type="EMBL" id="OOZ40374.1"/>
    </source>
</evidence>
<name>A0A1T2L5P5_9GAMM</name>
<dbReference type="AlphaFoldDB" id="A0A1T2L5P5"/>
<dbReference type="EMBL" id="MPRL01000026">
    <property type="protein sequence ID" value="OOZ40374.1"/>
    <property type="molecule type" value="Genomic_DNA"/>
</dbReference>